<gene>
    <name evidence="3" type="ORF">QO018_001334</name>
</gene>
<keyword evidence="2" id="KW-0812">Transmembrane</keyword>
<keyword evidence="2" id="KW-1133">Transmembrane helix</keyword>
<keyword evidence="1" id="KW-0175">Coiled coil</keyword>
<name>A0ABU0MGC3_9PROT</name>
<sequence length="127" mass="14260">MSSTTLFLIAIAIITLAAVPVAMLLKDFLPDLIEKSSGLERMENRLYVLHAEVHELQSRVDRLARRRDCQSSDRQRLETEIRKIERHARELAEQPPMFVHEVGDPQAGLLNAVEEDLYRAGAAGAVA</sequence>
<evidence type="ECO:0000256" key="1">
    <source>
        <dbReference type="SAM" id="Coils"/>
    </source>
</evidence>
<evidence type="ECO:0000256" key="2">
    <source>
        <dbReference type="SAM" id="Phobius"/>
    </source>
</evidence>
<accession>A0ABU0MGC3</accession>
<reference evidence="3 4" key="1">
    <citation type="submission" date="2023-07" db="EMBL/GenBank/DDBJ databases">
        <title>Genomic Encyclopedia of Type Strains, Phase IV (KMG-IV): sequencing the most valuable type-strain genomes for metagenomic binning, comparative biology and taxonomic classification.</title>
        <authorList>
            <person name="Goeker M."/>
        </authorList>
    </citation>
    <scope>NUCLEOTIDE SEQUENCE [LARGE SCALE GENOMIC DNA]</scope>
    <source>
        <strain evidence="3 4">DSM 19922</strain>
    </source>
</reference>
<keyword evidence="2" id="KW-0472">Membrane</keyword>
<proteinExistence type="predicted"/>
<evidence type="ECO:0000313" key="4">
    <source>
        <dbReference type="Proteomes" id="UP001244552"/>
    </source>
</evidence>
<organism evidence="3 4">
    <name type="scientific">Azospirillum picis</name>
    <dbReference type="NCBI Taxonomy" id="488438"/>
    <lineage>
        <taxon>Bacteria</taxon>
        <taxon>Pseudomonadati</taxon>
        <taxon>Pseudomonadota</taxon>
        <taxon>Alphaproteobacteria</taxon>
        <taxon>Rhodospirillales</taxon>
        <taxon>Azospirillaceae</taxon>
        <taxon>Azospirillum</taxon>
    </lineage>
</organism>
<keyword evidence="4" id="KW-1185">Reference proteome</keyword>
<feature type="coiled-coil region" evidence="1">
    <location>
        <begin position="39"/>
        <end position="94"/>
    </location>
</feature>
<dbReference type="RefSeq" id="WP_209979679.1">
    <property type="nucleotide sequence ID" value="NZ_JAGINO010000003.1"/>
</dbReference>
<feature type="transmembrane region" description="Helical" evidence="2">
    <location>
        <begin position="6"/>
        <end position="25"/>
    </location>
</feature>
<evidence type="ECO:0000313" key="3">
    <source>
        <dbReference type="EMBL" id="MDQ0532490.1"/>
    </source>
</evidence>
<comment type="caution">
    <text evidence="3">The sequence shown here is derived from an EMBL/GenBank/DDBJ whole genome shotgun (WGS) entry which is preliminary data.</text>
</comment>
<protein>
    <submittedName>
        <fullName evidence="3">Uncharacterized protein YoxC</fullName>
    </submittedName>
</protein>
<dbReference type="Proteomes" id="UP001244552">
    <property type="component" value="Unassembled WGS sequence"/>
</dbReference>
<dbReference type="EMBL" id="JAUSVU010000003">
    <property type="protein sequence ID" value="MDQ0532490.1"/>
    <property type="molecule type" value="Genomic_DNA"/>
</dbReference>